<evidence type="ECO:0000256" key="10">
    <source>
        <dbReference type="HAMAP-Rule" id="MF_02019"/>
    </source>
</evidence>
<accession>A0AA35CNU2</accession>
<dbReference type="Pfam" id="PF01225">
    <property type="entry name" value="Mur_ligase"/>
    <property type="match status" value="1"/>
</dbReference>
<evidence type="ECO:0000259" key="12">
    <source>
        <dbReference type="Pfam" id="PF01225"/>
    </source>
</evidence>
<dbReference type="GO" id="GO:0051301">
    <property type="term" value="P:cell division"/>
    <property type="evidence" value="ECO:0007669"/>
    <property type="project" value="UniProtKB-KW"/>
</dbReference>
<protein>
    <recommendedName>
        <fullName evidence="10 11">UDP-N-acetylmuramoyl-tripeptide--D-alanyl-D-alanine ligase</fullName>
        <ecNumber evidence="10 11">6.3.2.10</ecNumber>
    </recommendedName>
    <alternativeName>
        <fullName evidence="10">D-alanyl-D-alanine-adding enzyme</fullName>
    </alternativeName>
</protein>
<dbReference type="EMBL" id="AP025628">
    <property type="protein sequence ID" value="BDG60760.1"/>
    <property type="molecule type" value="Genomic_DNA"/>
</dbReference>
<dbReference type="InterPro" id="IPR051046">
    <property type="entry name" value="MurCDEF_CellWall_CoF430Synth"/>
</dbReference>
<dbReference type="GO" id="GO:0047480">
    <property type="term" value="F:UDP-N-acetylmuramoyl-tripeptide-D-alanyl-D-alanine ligase activity"/>
    <property type="evidence" value="ECO:0007669"/>
    <property type="project" value="UniProtKB-UniRule"/>
</dbReference>
<evidence type="ECO:0000256" key="7">
    <source>
        <dbReference type="ARBA" id="ARBA00022984"/>
    </source>
</evidence>
<evidence type="ECO:0000256" key="2">
    <source>
        <dbReference type="ARBA" id="ARBA00022598"/>
    </source>
</evidence>
<dbReference type="GO" id="GO:0008360">
    <property type="term" value="P:regulation of cell shape"/>
    <property type="evidence" value="ECO:0007669"/>
    <property type="project" value="UniProtKB-KW"/>
</dbReference>
<keyword evidence="1 10" id="KW-0963">Cytoplasm</keyword>
<keyword evidence="3 10" id="KW-0132">Cell division</keyword>
<dbReference type="GO" id="GO:0005737">
    <property type="term" value="C:cytoplasm"/>
    <property type="evidence" value="ECO:0007669"/>
    <property type="project" value="UniProtKB-SubCell"/>
</dbReference>
<evidence type="ECO:0000256" key="4">
    <source>
        <dbReference type="ARBA" id="ARBA00022741"/>
    </source>
</evidence>
<dbReference type="InterPro" id="IPR005863">
    <property type="entry name" value="UDP-N-AcMur_synth"/>
</dbReference>
<dbReference type="SUPFAM" id="SSF63418">
    <property type="entry name" value="MurE/MurF N-terminal domain"/>
    <property type="match status" value="1"/>
</dbReference>
<dbReference type="InterPro" id="IPR004101">
    <property type="entry name" value="Mur_ligase_C"/>
</dbReference>
<evidence type="ECO:0000256" key="3">
    <source>
        <dbReference type="ARBA" id="ARBA00022618"/>
    </source>
</evidence>
<dbReference type="PANTHER" id="PTHR43024:SF1">
    <property type="entry name" value="UDP-N-ACETYLMURAMOYL-TRIPEPTIDE--D-ALANYL-D-ALANINE LIGASE"/>
    <property type="match status" value="1"/>
</dbReference>
<reference evidence="15" key="1">
    <citation type="submission" date="2022-03" db="EMBL/GenBank/DDBJ databases">
        <title>Complete genome sequence of Caldinitratiruptor microaerophilus.</title>
        <authorList>
            <person name="Mukaiyama R."/>
            <person name="Nishiyama T."/>
            <person name="Ueda K."/>
        </authorList>
    </citation>
    <scope>NUCLEOTIDE SEQUENCE</scope>
    <source>
        <strain evidence="15">JCM 16183</strain>
    </source>
</reference>
<dbReference type="AlphaFoldDB" id="A0AA35CNU2"/>
<keyword evidence="2 10" id="KW-0436">Ligase</keyword>
<dbReference type="InterPro" id="IPR035911">
    <property type="entry name" value="MurE/MurF_N"/>
</dbReference>
<gene>
    <name evidence="10 15" type="primary">murF</name>
    <name evidence="15" type="ORF">caldi_18500</name>
</gene>
<dbReference type="InterPro" id="IPR036615">
    <property type="entry name" value="Mur_ligase_C_dom_sf"/>
</dbReference>
<dbReference type="GO" id="GO:0071555">
    <property type="term" value="P:cell wall organization"/>
    <property type="evidence" value="ECO:0007669"/>
    <property type="project" value="UniProtKB-KW"/>
</dbReference>
<comment type="similarity">
    <text evidence="10">Belongs to the MurCDEF family. MurF subfamily.</text>
</comment>
<dbReference type="SUPFAM" id="SSF53244">
    <property type="entry name" value="MurD-like peptide ligases, peptide-binding domain"/>
    <property type="match status" value="1"/>
</dbReference>
<evidence type="ECO:0000256" key="8">
    <source>
        <dbReference type="ARBA" id="ARBA00023306"/>
    </source>
</evidence>
<dbReference type="Pfam" id="PF02875">
    <property type="entry name" value="Mur_ligase_C"/>
    <property type="match status" value="1"/>
</dbReference>
<dbReference type="InterPro" id="IPR036565">
    <property type="entry name" value="Mur-like_cat_sf"/>
</dbReference>
<comment type="subcellular location">
    <subcellularLocation>
        <location evidence="10 11">Cytoplasm</location>
    </subcellularLocation>
</comment>
<keyword evidence="9 10" id="KW-0961">Cell wall biogenesis/degradation</keyword>
<dbReference type="GO" id="GO:0005524">
    <property type="term" value="F:ATP binding"/>
    <property type="evidence" value="ECO:0007669"/>
    <property type="project" value="UniProtKB-UniRule"/>
</dbReference>
<dbReference type="Gene3D" id="3.40.1190.10">
    <property type="entry name" value="Mur-like, catalytic domain"/>
    <property type="match status" value="1"/>
</dbReference>
<evidence type="ECO:0000256" key="1">
    <source>
        <dbReference type="ARBA" id="ARBA00022490"/>
    </source>
</evidence>
<evidence type="ECO:0000256" key="9">
    <source>
        <dbReference type="ARBA" id="ARBA00023316"/>
    </source>
</evidence>
<evidence type="ECO:0000313" key="15">
    <source>
        <dbReference type="EMBL" id="BDG60760.1"/>
    </source>
</evidence>
<evidence type="ECO:0000259" key="14">
    <source>
        <dbReference type="Pfam" id="PF08245"/>
    </source>
</evidence>
<feature type="domain" description="Mur ligase central" evidence="14">
    <location>
        <begin position="94"/>
        <end position="288"/>
    </location>
</feature>
<dbReference type="SUPFAM" id="SSF53623">
    <property type="entry name" value="MurD-like peptide ligases, catalytic domain"/>
    <property type="match status" value="1"/>
</dbReference>
<dbReference type="Gene3D" id="3.90.190.20">
    <property type="entry name" value="Mur ligase, C-terminal domain"/>
    <property type="match status" value="1"/>
</dbReference>
<dbReference type="InterPro" id="IPR013221">
    <property type="entry name" value="Mur_ligase_cen"/>
</dbReference>
<organism evidence="15 16">
    <name type="scientific">Caldinitratiruptor microaerophilus</name>
    <dbReference type="NCBI Taxonomy" id="671077"/>
    <lineage>
        <taxon>Bacteria</taxon>
        <taxon>Bacillati</taxon>
        <taxon>Bacillota</taxon>
        <taxon>Clostridia</taxon>
        <taxon>Eubacteriales</taxon>
        <taxon>Symbiobacteriaceae</taxon>
        <taxon>Caldinitratiruptor</taxon>
    </lineage>
</organism>
<evidence type="ECO:0000259" key="13">
    <source>
        <dbReference type="Pfam" id="PF02875"/>
    </source>
</evidence>
<dbReference type="Gene3D" id="3.40.1390.10">
    <property type="entry name" value="MurE/MurF, N-terminal domain"/>
    <property type="match status" value="1"/>
</dbReference>
<comment type="catalytic activity">
    <reaction evidence="10 11">
        <text>D-alanyl-D-alanine + UDP-N-acetyl-alpha-D-muramoyl-L-alanyl-gamma-D-glutamyl-meso-2,6-diaminopimelate + ATP = UDP-N-acetyl-alpha-D-muramoyl-L-alanyl-gamma-D-glutamyl-meso-2,6-diaminopimeloyl-D-alanyl-D-alanine + ADP + phosphate + H(+)</text>
        <dbReference type="Rhea" id="RHEA:28374"/>
        <dbReference type="ChEBI" id="CHEBI:15378"/>
        <dbReference type="ChEBI" id="CHEBI:30616"/>
        <dbReference type="ChEBI" id="CHEBI:43474"/>
        <dbReference type="ChEBI" id="CHEBI:57822"/>
        <dbReference type="ChEBI" id="CHEBI:61386"/>
        <dbReference type="ChEBI" id="CHEBI:83905"/>
        <dbReference type="ChEBI" id="CHEBI:456216"/>
        <dbReference type="EC" id="6.3.2.10"/>
    </reaction>
</comment>
<comment type="function">
    <text evidence="10 11">Involved in cell wall formation. Catalyzes the final step in the synthesis of UDP-N-acetylmuramoyl-pentapeptide, the precursor of murein.</text>
</comment>
<keyword evidence="6 10" id="KW-0133">Cell shape</keyword>
<dbReference type="InterPro" id="IPR000713">
    <property type="entry name" value="Mur_ligase_N"/>
</dbReference>
<sequence length="458" mass="46904">MLRGDPGAPVAGFRHDSRQVQPGDCFVALPGARTDGHLHVPAAAAAGAACALVARDVPGVPPGMALIRVPDPLLALGSAAARHRQQFPVRVAAVTGSVGKTTTKDLVWAVLSRRYRTLRNPGNLNSEVGLPLAILNGLGPEHGAAVLEMAMRGPGQIAYLASIARPEVGVVTCVAPVHLELLGTIENIARAKAELVQALPADGVAILNGDDPRVAAMAAAHPRRVVYYGKVARGTEFVALEGAEPAPPPPGGLGAQRLRVRSHAGQAQVYLPVPGEHVALDALAALAAGLVMGLSLEEAAEGLSTVDPGEFRMRLVETGGVRILDDTYNASPASVKAALAVLARSGQGRRTAILGDMFELGALAAAAHREVGQAAAAAADVLVAVGELARGYAEGAREAGLAEVHHFVDRQAALAALAGLVQPGDTVLVKGSRGMRMEEFVERLRLLFGGPGPGGSAA</sequence>
<name>A0AA35CNU2_9FIRM</name>
<dbReference type="KEGG" id="cmic:caldi_18500"/>
<dbReference type="GO" id="GO:0009252">
    <property type="term" value="P:peptidoglycan biosynthetic process"/>
    <property type="evidence" value="ECO:0007669"/>
    <property type="project" value="UniProtKB-UniRule"/>
</dbReference>
<dbReference type="Proteomes" id="UP001163687">
    <property type="component" value="Chromosome"/>
</dbReference>
<evidence type="ECO:0000256" key="11">
    <source>
        <dbReference type="RuleBase" id="RU004136"/>
    </source>
</evidence>
<dbReference type="EC" id="6.3.2.10" evidence="10 11"/>
<keyword evidence="7 10" id="KW-0573">Peptidoglycan synthesis</keyword>
<keyword evidence="4 10" id="KW-0547">Nucleotide-binding</keyword>
<evidence type="ECO:0000313" key="16">
    <source>
        <dbReference type="Proteomes" id="UP001163687"/>
    </source>
</evidence>
<comment type="pathway">
    <text evidence="10 11">Cell wall biogenesis; peptidoglycan biosynthesis.</text>
</comment>
<evidence type="ECO:0000256" key="6">
    <source>
        <dbReference type="ARBA" id="ARBA00022960"/>
    </source>
</evidence>
<feature type="domain" description="Mur ligase C-terminal" evidence="13">
    <location>
        <begin position="312"/>
        <end position="433"/>
    </location>
</feature>
<keyword evidence="5 10" id="KW-0067">ATP-binding</keyword>
<feature type="binding site" evidence="10">
    <location>
        <begin position="96"/>
        <end position="102"/>
    </location>
    <ligand>
        <name>ATP</name>
        <dbReference type="ChEBI" id="CHEBI:30616"/>
    </ligand>
</feature>
<keyword evidence="8 10" id="KW-0131">Cell cycle</keyword>
<feature type="domain" description="Mur ligase N-terminal catalytic" evidence="12">
    <location>
        <begin position="12"/>
        <end position="83"/>
    </location>
</feature>
<dbReference type="PANTHER" id="PTHR43024">
    <property type="entry name" value="UDP-N-ACETYLMURAMOYL-TRIPEPTIDE--D-ALANYL-D-ALANINE LIGASE"/>
    <property type="match status" value="1"/>
</dbReference>
<keyword evidence="16" id="KW-1185">Reference proteome</keyword>
<dbReference type="Pfam" id="PF08245">
    <property type="entry name" value="Mur_ligase_M"/>
    <property type="match status" value="1"/>
</dbReference>
<evidence type="ECO:0000256" key="5">
    <source>
        <dbReference type="ARBA" id="ARBA00022840"/>
    </source>
</evidence>
<dbReference type="HAMAP" id="MF_02019">
    <property type="entry name" value="MurF"/>
    <property type="match status" value="1"/>
</dbReference>
<dbReference type="NCBIfam" id="TIGR01143">
    <property type="entry name" value="murF"/>
    <property type="match status" value="1"/>
</dbReference>
<proteinExistence type="inferred from homology"/>